<keyword evidence="1" id="KW-0812">Transmembrane</keyword>
<dbReference type="Proteomes" id="UP000769156">
    <property type="component" value="Unassembled WGS sequence"/>
</dbReference>
<comment type="caution">
    <text evidence="2">The sequence shown here is derived from an EMBL/GenBank/DDBJ whole genome shotgun (WGS) entry which is preliminary data.</text>
</comment>
<proteinExistence type="predicted"/>
<reference evidence="2" key="1">
    <citation type="journal article" date="2021" name="PeerJ">
        <title>Extensive microbial diversity within the chicken gut microbiome revealed by metagenomics and culture.</title>
        <authorList>
            <person name="Gilroy R."/>
            <person name="Ravi A."/>
            <person name="Getino M."/>
            <person name="Pursley I."/>
            <person name="Horton D.L."/>
            <person name="Alikhan N.F."/>
            <person name="Baker D."/>
            <person name="Gharbi K."/>
            <person name="Hall N."/>
            <person name="Watson M."/>
            <person name="Adriaenssens E.M."/>
            <person name="Foster-Nyarko E."/>
            <person name="Jarju S."/>
            <person name="Secka A."/>
            <person name="Antonio M."/>
            <person name="Oren A."/>
            <person name="Chaudhuri R.R."/>
            <person name="La Ragione R."/>
            <person name="Hildebrand F."/>
            <person name="Pallen M.J."/>
        </authorList>
    </citation>
    <scope>NUCLEOTIDE SEQUENCE</scope>
    <source>
        <strain evidence="2">ChiSjej5B23-16112</strain>
    </source>
</reference>
<keyword evidence="1" id="KW-0472">Membrane</keyword>
<evidence type="ECO:0000313" key="2">
    <source>
        <dbReference type="EMBL" id="HJF94906.1"/>
    </source>
</evidence>
<reference evidence="2" key="2">
    <citation type="submission" date="2021-09" db="EMBL/GenBank/DDBJ databases">
        <authorList>
            <person name="Gilroy R."/>
        </authorList>
    </citation>
    <scope>NUCLEOTIDE SEQUENCE</scope>
    <source>
        <strain evidence="2">ChiSjej5B23-16112</strain>
    </source>
</reference>
<protein>
    <submittedName>
        <fullName evidence="2">TIGR04086 family membrane protein</fullName>
    </submittedName>
</protein>
<sequence length="124" mass="13157">MDKKAGKETKILWVLKALLLSYVVTGALLLLLALLLYRLQLDEQAVSAGIVAVYIVATLIGGLAAGKMAKSRRFLWGLVTGALYFVLLILITLGVYRTLDGSGIHMVTTFVLCAGGGMIGGMIS</sequence>
<evidence type="ECO:0000256" key="1">
    <source>
        <dbReference type="SAM" id="Phobius"/>
    </source>
</evidence>
<dbReference type="Pfam" id="PF12670">
    <property type="entry name" value="DUF3792"/>
    <property type="match status" value="1"/>
</dbReference>
<evidence type="ECO:0000313" key="3">
    <source>
        <dbReference type="Proteomes" id="UP000769156"/>
    </source>
</evidence>
<organism evidence="2 3">
    <name type="scientific">Lachnoclostridium phocaeense</name>
    <dbReference type="NCBI Taxonomy" id="1871021"/>
    <lineage>
        <taxon>Bacteria</taxon>
        <taxon>Bacillati</taxon>
        <taxon>Bacillota</taxon>
        <taxon>Clostridia</taxon>
        <taxon>Lachnospirales</taxon>
        <taxon>Lachnospiraceae</taxon>
    </lineage>
</organism>
<feature type="transmembrane region" description="Helical" evidence="1">
    <location>
        <begin position="45"/>
        <end position="65"/>
    </location>
</feature>
<name>A0A921I1R4_9FIRM</name>
<dbReference type="AlphaFoldDB" id="A0A921I1R4"/>
<feature type="transmembrane region" description="Helical" evidence="1">
    <location>
        <begin position="102"/>
        <end position="123"/>
    </location>
</feature>
<gene>
    <name evidence="2" type="ORF">K8V82_08975</name>
</gene>
<accession>A0A921I1R4</accession>
<dbReference type="EMBL" id="DYVY01000147">
    <property type="protein sequence ID" value="HJF94906.1"/>
    <property type="molecule type" value="Genomic_DNA"/>
</dbReference>
<dbReference type="NCBIfam" id="TIGR04086">
    <property type="entry name" value="TIGR04086_membr"/>
    <property type="match status" value="1"/>
</dbReference>
<feature type="transmembrane region" description="Helical" evidence="1">
    <location>
        <begin position="12"/>
        <end position="39"/>
    </location>
</feature>
<dbReference type="InterPro" id="IPR023804">
    <property type="entry name" value="DUF3792_TM"/>
</dbReference>
<keyword evidence="1" id="KW-1133">Transmembrane helix</keyword>
<feature type="transmembrane region" description="Helical" evidence="1">
    <location>
        <begin position="74"/>
        <end position="96"/>
    </location>
</feature>